<gene>
    <name evidence="3" type="ORF">GCM10009831_19330</name>
</gene>
<reference evidence="3 4" key="1">
    <citation type="journal article" date="2019" name="Int. J. Syst. Evol. Microbiol.">
        <title>The Global Catalogue of Microorganisms (GCM) 10K type strain sequencing project: providing services to taxonomists for standard genome sequencing and annotation.</title>
        <authorList>
            <consortium name="The Broad Institute Genomics Platform"/>
            <consortium name="The Broad Institute Genome Sequencing Center for Infectious Disease"/>
            <person name="Wu L."/>
            <person name="Ma J."/>
        </authorList>
    </citation>
    <scope>NUCLEOTIDE SEQUENCE [LARGE SCALE GENOMIC DNA]</scope>
    <source>
        <strain evidence="3 4">JCM 16002</strain>
    </source>
</reference>
<dbReference type="Pfam" id="PF01381">
    <property type="entry name" value="HTH_3"/>
    <property type="match status" value="1"/>
</dbReference>
<organism evidence="3 4">
    <name type="scientific">Dietzia cercidiphylli</name>
    <dbReference type="NCBI Taxonomy" id="498199"/>
    <lineage>
        <taxon>Bacteria</taxon>
        <taxon>Bacillati</taxon>
        <taxon>Actinomycetota</taxon>
        <taxon>Actinomycetes</taxon>
        <taxon>Mycobacteriales</taxon>
        <taxon>Dietziaceae</taxon>
        <taxon>Dietzia</taxon>
    </lineage>
</organism>
<dbReference type="InterPro" id="IPR010982">
    <property type="entry name" value="Lambda_DNA-bd_dom_sf"/>
</dbReference>
<dbReference type="SUPFAM" id="SSF47413">
    <property type="entry name" value="lambda repressor-like DNA-binding domains"/>
    <property type="match status" value="1"/>
</dbReference>
<evidence type="ECO:0000313" key="3">
    <source>
        <dbReference type="EMBL" id="GAA1709804.1"/>
    </source>
</evidence>
<protein>
    <recommendedName>
        <fullName evidence="2">HTH cro/C1-type domain-containing protein</fullName>
    </recommendedName>
</protein>
<dbReference type="InterPro" id="IPR052345">
    <property type="entry name" value="Rad_response_metalloprotease"/>
</dbReference>
<evidence type="ECO:0000259" key="2">
    <source>
        <dbReference type="PROSITE" id="PS50943"/>
    </source>
</evidence>
<dbReference type="Pfam" id="PF06114">
    <property type="entry name" value="Peptidase_M78"/>
    <property type="match status" value="1"/>
</dbReference>
<proteinExistence type="inferred from homology"/>
<dbReference type="Gene3D" id="1.10.10.2910">
    <property type="match status" value="1"/>
</dbReference>
<dbReference type="EMBL" id="BAAAQG010000008">
    <property type="protein sequence ID" value="GAA1709804.1"/>
    <property type="molecule type" value="Genomic_DNA"/>
</dbReference>
<dbReference type="RefSeq" id="WP_182611043.1">
    <property type="nucleotide sequence ID" value="NZ_BAAAQG010000008.1"/>
</dbReference>
<sequence>MDAKALGRRIAEARVAAGMSQRQLAEVLGQLDHTSVSKVESGTRRVSATEMFAIAATLDKPLQWFVMDEVPAVISRRTDAGFDPEVTERMDEAIELLADDMRSLMHKELISTVRRPESAVPDRHEDAERVAHEARRRAGLDNEPIPDILSVCERLGMYVFVGNYGESADGACVTVDGDSDTAVAAAVINSEQPQGRKRVTVAHELAHWLVGDAYDAHSSDSETMVKSVAIHFLIPREGAAKLWSDYPTESPRRRAIRIAGKYRVSWTATVNQLKNVGLIEERERVALAREVPFAGDFVAVGVPLPADDLVAPRLSPQFAAAVVRGYEDAKLTRKRALQMLRGSISDAELRPRDESPFEVIDGDA</sequence>
<dbReference type="Gene3D" id="1.10.260.40">
    <property type="entry name" value="lambda repressor-like DNA-binding domains"/>
    <property type="match status" value="1"/>
</dbReference>
<dbReference type="PANTHER" id="PTHR43236">
    <property type="entry name" value="ANTITOXIN HIGA1"/>
    <property type="match status" value="1"/>
</dbReference>
<keyword evidence="4" id="KW-1185">Reference proteome</keyword>
<dbReference type="PROSITE" id="PS50943">
    <property type="entry name" value="HTH_CROC1"/>
    <property type="match status" value="1"/>
</dbReference>
<evidence type="ECO:0000256" key="1">
    <source>
        <dbReference type="ARBA" id="ARBA00007227"/>
    </source>
</evidence>
<dbReference type="Proteomes" id="UP001500383">
    <property type="component" value="Unassembled WGS sequence"/>
</dbReference>
<dbReference type="InterPro" id="IPR001387">
    <property type="entry name" value="Cro/C1-type_HTH"/>
</dbReference>
<dbReference type="CDD" id="cd00093">
    <property type="entry name" value="HTH_XRE"/>
    <property type="match status" value="1"/>
</dbReference>
<feature type="domain" description="HTH cro/C1-type" evidence="2">
    <location>
        <begin position="10"/>
        <end position="65"/>
    </location>
</feature>
<dbReference type="PANTHER" id="PTHR43236:SF1">
    <property type="entry name" value="BLL7220 PROTEIN"/>
    <property type="match status" value="1"/>
</dbReference>
<comment type="similarity">
    <text evidence="1">Belongs to the short-chain fatty acyl-CoA assimilation regulator (ScfR) family.</text>
</comment>
<evidence type="ECO:0000313" key="4">
    <source>
        <dbReference type="Proteomes" id="UP001500383"/>
    </source>
</evidence>
<dbReference type="SMART" id="SM00530">
    <property type="entry name" value="HTH_XRE"/>
    <property type="match status" value="1"/>
</dbReference>
<name>A0ABN2IQM4_9ACTN</name>
<accession>A0ABN2IQM4</accession>
<dbReference type="InterPro" id="IPR010359">
    <property type="entry name" value="IrrE_HExxH"/>
</dbReference>
<comment type="caution">
    <text evidence="3">The sequence shown here is derived from an EMBL/GenBank/DDBJ whole genome shotgun (WGS) entry which is preliminary data.</text>
</comment>